<dbReference type="Gene3D" id="1.25.40.10">
    <property type="entry name" value="Tetratricopeptide repeat domain"/>
    <property type="match status" value="1"/>
</dbReference>
<dbReference type="Proteomes" id="UP001190700">
    <property type="component" value="Unassembled WGS sequence"/>
</dbReference>
<evidence type="ECO:0000256" key="2">
    <source>
        <dbReference type="ARBA" id="ARBA00022737"/>
    </source>
</evidence>
<evidence type="ECO:0000256" key="4">
    <source>
        <dbReference type="SAM" id="MobiDB-lite"/>
    </source>
</evidence>
<evidence type="ECO:0000256" key="1">
    <source>
        <dbReference type="ARBA" id="ARBA00007626"/>
    </source>
</evidence>
<protein>
    <recommendedName>
        <fullName evidence="7">Pentatricopeptide repeat-containing protein</fullName>
    </recommendedName>
</protein>
<proteinExistence type="inferred from homology"/>
<dbReference type="PANTHER" id="PTHR47447:SF17">
    <property type="entry name" value="OS12G0638900 PROTEIN"/>
    <property type="match status" value="1"/>
</dbReference>
<keyword evidence="6" id="KW-1185">Reference proteome</keyword>
<organism evidence="5 6">
    <name type="scientific">Cymbomonas tetramitiformis</name>
    <dbReference type="NCBI Taxonomy" id="36881"/>
    <lineage>
        <taxon>Eukaryota</taxon>
        <taxon>Viridiplantae</taxon>
        <taxon>Chlorophyta</taxon>
        <taxon>Pyramimonadophyceae</taxon>
        <taxon>Pyramimonadales</taxon>
        <taxon>Pyramimonadaceae</taxon>
        <taxon>Cymbomonas</taxon>
    </lineage>
</organism>
<reference evidence="5 6" key="1">
    <citation type="journal article" date="2015" name="Genome Biol. Evol.">
        <title>Comparative Genomics of a Bacterivorous Green Alga Reveals Evolutionary Causalities and Consequences of Phago-Mixotrophic Mode of Nutrition.</title>
        <authorList>
            <person name="Burns J.A."/>
            <person name="Paasch A."/>
            <person name="Narechania A."/>
            <person name="Kim E."/>
        </authorList>
    </citation>
    <scope>NUCLEOTIDE SEQUENCE [LARGE SCALE GENOMIC DNA]</scope>
    <source>
        <strain evidence="5 6">PLY_AMNH</strain>
    </source>
</reference>
<dbReference type="PROSITE" id="PS51375">
    <property type="entry name" value="PPR"/>
    <property type="match status" value="2"/>
</dbReference>
<dbReference type="NCBIfam" id="TIGR00756">
    <property type="entry name" value="PPR"/>
    <property type="match status" value="3"/>
</dbReference>
<feature type="non-terminal residue" evidence="5">
    <location>
        <position position="181"/>
    </location>
</feature>
<comment type="similarity">
    <text evidence="1">Belongs to the PPR family. P subfamily.</text>
</comment>
<dbReference type="InterPro" id="IPR011990">
    <property type="entry name" value="TPR-like_helical_dom_sf"/>
</dbReference>
<feature type="compositionally biased region" description="Basic residues" evidence="4">
    <location>
        <begin position="1"/>
        <end position="14"/>
    </location>
</feature>
<dbReference type="AlphaFoldDB" id="A0AAE0BL99"/>
<gene>
    <name evidence="5" type="ORF">CYMTET_51327</name>
</gene>
<keyword evidence="2" id="KW-0677">Repeat</keyword>
<name>A0AAE0BL99_9CHLO</name>
<comment type="caution">
    <text evidence="5">The sequence shown here is derived from an EMBL/GenBank/DDBJ whole genome shotgun (WGS) entry which is preliminary data.</text>
</comment>
<evidence type="ECO:0000256" key="3">
    <source>
        <dbReference type="PROSITE-ProRule" id="PRU00708"/>
    </source>
</evidence>
<evidence type="ECO:0000313" key="5">
    <source>
        <dbReference type="EMBL" id="KAK3238676.1"/>
    </source>
</evidence>
<dbReference type="Pfam" id="PF13812">
    <property type="entry name" value="PPR_3"/>
    <property type="match status" value="1"/>
</dbReference>
<feature type="repeat" description="PPR" evidence="3">
    <location>
        <begin position="122"/>
        <end position="156"/>
    </location>
</feature>
<sequence>MKKRRRGGKKRPPPWKKTVYAEGQRDPMQAVVNSISKQRLNEDVGKVLDVKRLHAKKLSTLLQKLSRTPHCLRLLDWARDEGFKINTFHYNIVISAVGRSGTDWKTAMRLYREMQTFEVKPDRYTYNALITCCQRAGRWQLSKQAFEEMKLFNVTPDVVTYNALITSYGKAKRGNLALKAY</sequence>
<dbReference type="InterPro" id="IPR002885">
    <property type="entry name" value="PPR_rpt"/>
</dbReference>
<dbReference type="EMBL" id="LGRX02034144">
    <property type="protein sequence ID" value="KAK3238676.1"/>
    <property type="molecule type" value="Genomic_DNA"/>
</dbReference>
<feature type="region of interest" description="Disordered" evidence="4">
    <location>
        <begin position="1"/>
        <end position="22"/>
    </location>
</feature>
<accession>A0AAE0BL99</accession>
<evidence type="ECO:0000313" key="6">
    <source>
        <dbReference type="Proteomes" id="UP001190700"/>
    </source>
</evidence>
<evidence type="ECO:0008006" key="7">
    <source>
        <dbReference type="Google" id="ProtNLM"/>
    </source>
</evidence>
<dbReference type="PANTHER" id="PTHR47447">
    <property type="entry name" value="OS03G0856100 PROTEIN"/>
    <property type="match status" value="1"/>
</dbReference>
<feature type="repeat" description="PPR" evidence="3">
    <location>
        <begin position="86"/>
        <end position="121"/>
    </location>
</feature>